<evidence type="ECO:0000256" key="4">
    <source>
        <dbReference type="ARBA" id="ARBA00022989"/>
    </source>
</evidence>
<dbReference type="InterPro" id="IPR037185">
    <property type="entry name" value="EmrE-like"/>
</dbReference>
<reference evidence="9 10" key="1">
    <citation type="submission" date="2020-05" db="EMBL/GenBank/DDBJ databases">
        <title>MicrobeNet Type strains.</title>
        <authorList>
            <person name="Nicholson A.C."/>
        </authorList>
    </citation>
    <scope>NUCLEOTIDE SEQUENCE [LARGE SCALE GENOMIC DNA]</scope>
    <source>
        <strain evidence="9 10">JCM 3224</strain>
    </source>
</reference>
<evidence type="ECO:0000259" key="8">
    <source>
        <dbReference type="Pfam" id="PF00892"/>
    </source>
</evidence>
<feature type="domain" description="EamA" evidence="8">
    <location>
        <begin position="121"/>
        <end position="254"/>
    </location>
</feature>
<dbReference type="PANTHER" id="PTHR32322">
    <property type="entry name" value="INNER MEMBRANE TRANSPORTER"/>
    <property type="match status" value="1"/>
</dbReference>
<feature type="transmembrane region" description="Helical" evidence="7">
    <location>
        <begin position="117"/>
        <end position="139"/>
    </location>
</feature>
<feature type="transmembrane region" description="Helical" evidence="7">
    <location>
        <begin position="151"/>
        <end position="169"/>
    </location>
</feature>
<dbReference type="SUPFAM" id="SSF103481">
    <property type="entry name" value="Multidrug resistance efflux transporter EmrE"/>
    <property type="match status" value="2"/>
</dbReference>
<keyword evidence="3 7" id="KW-0812">Transmembrane</keyword>
<organism evidence="9 10">
    <name type="scientific">Nocardia uniformis</name>
    <dbReference type="NCBI Taxonomy" id="53432"/>
    <lineage>
        <taxon>Bacteria</taxon>
        <taxon>Bacillati</taxon>
        <taxon>Actinomycetota</taxon>
        <taxon>Actinomycetes</taxon>
        <taxon>Mycobacteriales</taxon>
        <taxon>Nocardiaceae</taxon>
        <taxon>Nocardia</taxon>
    </lineage>
</organism>
<accession>A0A849BU40</accession>
<feature type="transmembrane region" description="Helical" evidence="7">
    <location>
        <begin position="237"/>
        <end position="255"/>
    </location>
</feature>
<feature type="compositionally biased region" description="Basic residues" evidence="6">
    <location>
        <begin position="299"/>
        <end position="311"/>
    </location>
</feature>
<dbReference type="PANTHER" id="PTHR32322:SF2">
    <property type="entry name" value="EAMA DOMAIN-CONTAINING PROTEIN"/>
    <property type="match status" value="1"/>
</dbReference>
<keyword evidence="4 7" id="KW-1133">Transmembrane helix</keyword>
<feature type="transmembrane region" description="Helical" evidence="7">
    <location>
        <begin position="181"/>
        <end position="199"/>
    </location>
</feature>
<proteinExistence type="inferred from homology"/>
<feature type="region of interest" description="Disordered" evidence="6">
    <location>
        <begin position="259"/>
        <end position="351"/>
    </location>
</feature>
<dbReference type="EMBL" id="JABELX010000003">
    <property type="protein sequence ID" value="NNH70123.1"/>
    <property type="molecule type" value="Genomic_DNA"/>
</dbReference>
<evidence type="ECO:0000256" key="7">
    <source>
        <dbReference type="SAM" id="Phobius"/>
    </source>
</evidence>
<evidence type="ECO:0000256" key="5">
    <source>
        <dbReference type="ARBA" id="ARBA00023136"/>
    </source>
</evidence>
<feature type="transmembrane region" description="Helical" evidence="7">
    <location>
        <begin position="47"/>
        <end position="64"/>
    </location>
</feature>
<sequence length="351" mass="36037">MQTGQAFGKQLFAQVGPGGVVALRLGIAALILLALCRPRTMPRGARLWNVLGLGAAIAGMNLIYPALLYLPLGVASSLQLLGPLTVALCSSRRAVDLGVVALVVTGVWLVRDPASGSLAWQGIVLALLSAASMGAYLLLARRVGSGADSRSVLALGVAAGALLAAPWGVIQDGRTLIDPGVLAAATVVALLSAVIPYSLELAALQRLSAGIVGTLLTLEPVVAALAGLVLLHEGVSAQRWTGIVCISAAAAYVTWQNSHRVDTGTPAPPPTERRTDSTSPGRATAPADEYTAPSGPGPRLKKMSLTRRHPRVPGSSTGRLVGLTLSDLNQPTAAGRNSGANRWARAGRHLE</sequence>
<gene>
    <name evidence="9" type="ORF">HLB23_09670</name>
</gene>
<evidence type="ECO:0000256" key="6">
    <source>
        <dbReference type="SAM" id="MobiDB-lite"/>
    </source>
</evidence>
<comment type="subcellular location">
    <subcellularLocation>
        <location evidence="1">Membrane</location>
        <topology evidence="1">Multi-pass membrane protein</topology>
    </subcellularLocation>
</comment>
<evidence type="ECO:0000313" key="9">
    <source>
        <dbReference type="EMBL" id="NNH70123.1"/>
    </source>
</evidence>
<evidence type="ECO:0000256" key="2">
    <source>
        <dbReference type="ARBA" id="ARBA00007362"/>
    </source>
</evidence>
<name>A0A849BU40_9NOCA</name>
<comment type="similarity">
    <text evidence="2">Belongs to the EamA transporter family.</text>
</comment>
<dbReference type="Pfam" id="PF00892">
    <property type="entry name" value="EamA"/>
    <property type="match status" value="1"/>
</dbReference>
<dbReference type="AlphaFoldDB" id="A0A849BU40"/>
<protein>
    <submittedName>
        <fullName evidence="9">EamA family transporter</fullName>
    </submittedName>
</protein>
<evidence type="ECO:0000256" key="3">
    <source>
        <dbReference type="ARBA" id="ARBA00022692"/>
    </source>
</evidence>
<feature type="transmembrane region" description="Helical" evidence="7">
    <location>
        <begin position="211"/>
        <end position="231"/>
    </location>
</feature>
<comment type="caution">
    <text evidence="9">The sequence shown here is derived from an EMBL/GenBank/DDBJ whole genome shotgun (WGS) entry which is preliminary data.</text>
</comment>
<dbReference type="Proteomes" id="UP000586827">
    <property type="component" value="Unassembled WGS sequence"/>
</dbReference>
<feature type="transmembrane region" description="Helical" evidence="7">
    <location>
        <begin position="12"/>
        <end position="35"/>
    </location>
</feature>
<keyword evidence="5 7" id="KW-0472">Membrane</keyword>
<evidence type="ECO:0000313" key="10">
    <source>
        <dbReference type="Proteomes" id="UP000586827"/>
    </source>
</evidence>
<keyword evidence="10" id="KW-1185">Reference proteome</keyword>
<evidence type="ECO:0000256" key="1">
    <source>
        <dbReference type="ARBA" id="ARBA00004141"/>
    </source>
</evidence>
<dbReference type="InterPro" id="IPR050638">
    <property type="entry name" value="AA-Vitamin_Transporters"/>
</dbReference>
<dbReference type="GO" id="GO:0016020">
    <property type="term" value="C:membrane"/>
    <property type="evidence" value="ECO:0007669"/>
    <property type="project" value="UniProtKB-SubCell"/>
</dbReference>
<dbReference type="InterPro" id="IPR000620">
    <property type="entry name" value="EamA_dom"/>
</dbReference>